<keyword evidence="3" id="KW-1185">Reference proteome</keyword>
<feature type="domain" description="Reverse transcriptase" evidence="1">
    <location>
        <begin position="86"/>
        <end position="151"/>
    </location>
</feature>
<evidence type="ECO:0000313" key="2">
    <source>
        <dbReference type="EMBL" id="GBP19459.1"/>
    </source>
</evidence>
<dbReference type="OrthoDB" id="8775810at2759"/>
<accession>A0A4C1TZI1</accession>
<evidence type="ECO:0000313" key="3">
    <source>
        <dbReference type="Proteomes" id="UP000299102"/>
    </source>
</evidence>
<comment type="caution">
    <text evidence="2">The sequence shown here is derived from an EMBL/GenBank/DDBJ whole genome shotgun (WGS) entry which is preliminary data.</text>
</comment>
<protein>
    <recommendedName>
        <fullName evidence="1">Reverse transcriptase domain-containing protein</fullName>
    </recommendedName>
</protein>
<reference evidence="2 3" key="1">
    <citation type="journal article" date="2019" name="Commun. Biol.">
        <title>The bagworm genome reveals a unique fibroin gene that provides high tensile strength.</title>
        <authorList>
            <person name="Kono N."/>
            <person name="Nakamura H."/>
            <person name="Ohtoshi R."/>
            <person name="Tomita M."/>
            <person name="Numata K."/>
            <person name="Arakawa K."/>
        </authorList>
    </citation>
    <scope>NUCLEOTIDE SEQUENCE [LARGE SCALE GENOMIC DNA]</scope>
</reference>
<proteinExistence type="predicted"/>
<sequence length="214" mass="24068">MRRRRLSISKCVLSKKSAVLIVVGPPTADGSRSKPTDSGARYGTALNLKNSMAVSTPEGEARYAARVVRSPDMAIALDSIREFIKGCIASPSLFNLFMDSCLYDLKECECGRRMDELCVKCLLYVDDQVILVLSVSELQEMVIKINESVKKRDRFGNSDVRERCSLKEDVVTKVEKDILRYFGGAFVNPERMNESRLTKQAQMRLMERSARVAL</sequence>
<dbReference type="EMBL" id="BGZK01000108">
    <property type="protein sequence ID" value="GBP19459.1"/>
    <property type="molecule type" value="Genomic_DNA"/>
</dbReference>
<dbReference type="AlphaFoldDB" id="A0A4C1TZI1"/>
<dbReference type="InterPro" id="IPR000477">
    <property type="entry name" value="RT_dom"/>
</dbReference>
<evidence type="ECO:0000259" key="1">
    <source>
        <dbReference type="Pfam" id="PF00078"/>
    </source>
</evidence>
<gene>
    <name evidence="2" type="ORF">EVAR_15809_1</name>
</gene>
<name>A0A4C1TZI1_EUMVA</name>
<dbReference type="Proteomes" id="UP000299102">
    <property type="component" value="Unassembled WGS sequence"/>
</dbReference>
<organism evidence="2 3">
    <name type="scientific">Eumeta variegata</name>
    <name type="common">Bagworm moth</name>
    <name type="synonym">Eumeta japonica</name>
    <dbReference type="NCBI Taxonomy" id="151549"/>
    <lineage>
        <taxon>Eukaryota</taxon>
        <taxon>Metazoa</taxon>
        <taxon>Ecdysozoa</taxon>
        <taxon>Arthropoda</taxon>
        <taxon>Hexapoda</taxon>
        <taxon>Insecta</taxon>
        <taxon>Pterygota</taxon>
        <taxon>Neoptera</taxon>
        <taxon>Endopterygota</taxon>
        <taxon>Lepidoptera</taxon>
        <taxon>Glossata</taxon>
        <taxon>Ditrysia</taxon>
        <taxon>Tineoidea</taxon>
        <taxon>Psychidae</taxon>
        <taxon>Oiketicinae</taxon>
        <taxon>Eumeta</taxon>
    </lineage>
</organism>
<dbReference type="Pfam" id="PF00078">
    <property type="entry name" value="RVT_1"/>
    <property type="match status" value="1"/>
</dbReference>